<gene>
    <name evidence="9" type="ORF">ACFQGD_01150</name>
</gene>
<keyword evidence="5 8" id="KW-1133">Transmembrane helix</keyword>
<comment type="caution">
    <text evidence="9">The sequence shown here is derived from an EMBL/GenBank/DDBJ whole genome shotgun (WGS) entry which is preliminary data.</text>
</comment>
<reference evidence="10" key="1">
    <citation type="journal article" date="2019" name="Int. J. Syst. Evol. Microbiol.">
        <title>The Global Catalogue of Microorganisms (GCM) 10K type strain sequencing project: providing services to taxonomists for standard genome sequencing and annotation.</title>
        <authorList>
            <consortium name="The Broad Institute Genomics Platform"/>
            <consortium name="The Broad Institute Genome Sequencing Center for Infectious Disease"/>
            <person name="Wu L."/>
            <person name="Ma J."/>
        </authorList>
    </citation>
    <scope>NUCLEOTIDE SEQUENCE [LARGE SCALE GENOMIC DNA]</scope>
    <source>
        <strain evidence="10">KCTC 32255</strain>
    </source>
</reference>
<feature type="transmembrane region" description="Helical" evidence="8">
    <location>
        <begin position="86"/>
        <end position="104"/>
    </location>
</feature>
<dbReference type="Gene3D" id="1.10.3730.20">
    <property type="match status" value="1"/>
</dbReference>
<evidence type="ECO:0000313" key="9">
    <source>
        <dbReference type="EMBL" id="MFC6865745.1"/>
    </source>
</evidence>
<dbReference type="RefSeq" id="WP_345389432.1">
    <property type="nucleotide sequence ID" value="NZ_BAABLA010000001.1"/>
</dbReference>
<evidence type="ECO:0000256" key="4">
    <source>
        <dbReference type="ARBA" id="ARBA00022692"/>
    </source>
</evidence>
<dbReference type="InterPro" id="IPR045324">
    <property type="entry name" value="Small_multidrug_res"/>
</dbReference>
<dbReference type="PANTHER" id="PTHR30561:SF1">
    <property type="entry name" value="MULTIDRUG TRANSPORTER EMRE"/>
    <property type="match status" value="1"/>
</dbReference>
<keyword evidence="3" id="KW-1003">Cell membrane</keyword>
<evidence type="ECO:0000256" key="2">
    <source>
        <dbReference type="ARBA" id="ARBA00022448"/>
    </source>
</evidence>
<keyword evidence="10" id="KW-1185">Reference proteome</keyword>
<evidence type="ECO:0000256" key="8">
    <source>
        <dbReference type="SAM" id="Phobius"/>
    </source>
</evidence>
<proteinExistence type="inferred from homology"/>
<dbReference type="Proteomes" id="UP001596337">
    <property type="component" value="Unassembled WGS sequence"/>
</dbReference>
<dbReference type="InterPro" id="IPR000390">
    <property type="entry name" value="Small_drug/metabolite_transptr"/>
</dbReference>
<dbReference type="SUPFAM" id="SSF103481">
    <property type="entry name" value="Multidrug resistance efflux transporter EmrE"/>
    <property type="match status" value="1"/>
</dbReference>
<protein>
    <submittedName>
        <fullName evidence="9">Multidrug efflux SMR transporter</fullName>
    </submittedName>
</protein>
<dbReference type="PANTHER" id="PTHR30561">
    <property type="entry name" value="SMR FAMILY PROTON-DEPENDENT DRUG EFFLUX TRANSPORTER SUGE"/>
    <property type="match status" value="1"/>
</dbReference>
<keyword evidence="6 8" id="KW-0472">Membrane</keyword>
<evidence type="ECO:0000256" key="1">
    <source>
        <dbReference type="ARBA" id="ARBA00004651"/>
    </source>
</evidence>
<evidence type="ECO:0000256" key="7">
    <source>
        <dbReference type="RuleBase" id="RU003942"/>
    </source>
</evidence>
<evidence type="ECO:0000256" key="5">
    <source>
        <dbReference type="ARBA" id="ARBA00022989"/>
    </source>
</evidence>
<dbReference type="InterPro" id="IPR037185">
    <property type="entry name" value="EmrE-like"/>
</dbReference>
<evidence type="ECO:0000313" key="10">
    <source>
        <dbReference type="Proteomes" id="UP001596337"/>
    </source>
</evidence>
<feature type="transmembrane region" description="Helical" evidence="8">
    <location>
        <begin position="59"/>
        <end position="80"/>
    </location>
</feature>
<sequence>MAAYLLLAVAIVLEVVGTTALKLSEGFTRLWPSVVVVGSYLLAFAALGQVLKLGVPVGVAYAIWAAFGIALIATVGVVFFKEQLTMPMVIGLAMVVGGVVLLELGRAPQ</sequence>
<comment type="subcellular location">
    <subcellularLocation>
        <location evidence="1 7">Cell membrane</location>
        <topology evidence="1 7">Multi-pass membrane protein</topology>
    </subcellularLocation>
</comment>
<organism evidence="9 10">
    <name type="scientific">Haloechinothrix salitolerans</name>
    <dbReference type="NCBI Taxonomy" id="926830"/>
    <lineage>
        <taxon>Bacteria</taxon>
        <taxon>Bacillati</taxon>
        <taxon>Actinomycetota</taxon>
        <taxon>Actinomycetes</taxon>
        <taxon>Pseudonocardiales</taxon>
        <taxon>Pseudonocardiaceae</taxon>
        <taxon>Haloechinothrix</taxon>
    </lineage>
</organism>
<evidence type="ECO:0000256" key="3">
    <source>
        <dbReference type="ARBA" id="ARBA00022475"/>
    </source>
</evidence>
<keyword evidence="4 7" id="KW-0812">Transmembrane</keyword>
<feature type="transmembrane region" description="Helical" evidence="8">
    <location>
        <begin position="30"/>
        <end position="47"/>
    </location>
</feature>
<dbReference type="Pfam" id="PF00893">
    <property type="entry name" value="Multi_Drug_Res"/>
    <property type="match status" value="1"/>
</dbReference>
<dbReference type="EMBL" id="JBHSXX010000001">
    <property type="protein sequence ID" value="MFC6865745.1"/>
    <property type="molecule type" value="Genomic_DNA"/>
</dbReference>
<keyword evidence="2" id="KW-0813">Transport</keyword>
<name>A0ABW2BT82_9PSEU</name>
<evidence type="ECO:0000256" key="6">
    <source>
        <dbReference type="ARBA" id="ARBA00023136"/>
    </source>
</evidence>
<comment type="similarity">
    <text evidence="7">Belongs to the drug/metabolite transporter (DMT) superfamily. Small multidrug resistance (SMR) (TC 2.A.7.1) family.</text>
</comment>
<accession>A0ABW2BT82</accession>